<keyword evidence="2" id="KW-1185">Reference proteome</keyword>
<reference evidence="1 2" key="1">
    <citation type="submission" date="2018-04" db="EMBL/GenBank/DDBJ databases">
        <title>Genomic Encyclopedia of Type Strains, Phase IV (KMG-IV): sequencing the most valuable type-strain genomes for metagenomic binning, comparative biology and taxonomic classification.</title>
        <authorList>
            <person name="Goeker M."/>
        </authorList>
    </citation>
    <scope>NUCLEOTIDE SEQUENCE [LARGE SCALE GENOMIC DNA]</scope>
    <source>
        <strain evidence="1 2">DSM 28520</strain>
    </source>
</reference>
<proteinExistence type="predicted"/>
<evidence type="ECO:0000313" key="2">
    <source>
        <dbReference type="Proteomes" id="UP000245462"/>
    </source>
</evidence>
<comment type="caution">
    <text evidence="1">The sequence shown here is derived from an EMBL/GenBank/DDBJ whole genome shotgun (WGS) entry which is preliminary data.</text>
</comment>
<accession>A0A2U1FSH3</accession>
<name>A0A2U1FSH3_9PORP</name>
<organism evidence="1 2">
    <name type="scientific">Porphyromonas loveana</name>
    <dbReference type="NCBI Taxonomy" id="1884669"/>
    <lineage>
        <taxon>Bacteria</taxon>
        <taxon>Pseudomonadati</taxon>
        <taxon>Bacteroidota</taxon>
        <taxon>Bacteroidia</taxon>
        <taxon>Bacteroidales</taxon>
        <taxon>Porphyromonadaceae</taxon>
        <taxon>Porphyromonas</taxon>
    </lineage>
</organism>
<dbReference type="Proteomes" id="UP000245462">
    <property type="component" value="Unassembled WGS sequence"/>
</dbReference>
<gene>
    <name evidence="1" type="ORF">C7382_10143</name>
</gene>
<sequence length="162" mass="19039">MSEGLLEHYSLRRIERFLGMELQRTFSLSWSCCCSHRHKSSMPLRSFICILFNSLFLFHRDTDGIQYACIYKYYRKRKKHTDHYGHIAIMREKAHRNQQKCTPKVRHQTFGVHFSSGGERGAFLFGYLCMSADDATIHKHLNTSAHGRQTSKQYVVNESNDE</sequence>
<dbReference type="AlphaFoldDB" id="A0A2U1FSH3"/>
<dbReference type="EMBL" id="QEKY01000001">
    <property type="protein sequence ID" value="PVZ15115.1"/>
    <property type="molecule type" value="Genomic_DNA"/>
</dbReference>
<evidence type="ECO:0000313" key="1">
    <source>
        <dbReference type="EMBL" id="PVZ15115.1"/>
    </source>
</evidence>
<protein>
    <submittedName>
        <fullName evidence="1">Uncharacterized protein</fullName>
    </submittedName>
</protein>